<keyword evidence="3" id="KW-1185">Reference proteome</keyword>
<dbReference type="Pfam" id="PF18014">
    <property type="entry name" value="Acetyltransf_18"/>
    <property type="match status" value="1"/>
</dbReference>
<dbReference type="InterPro" id="IPR000182">
    <property type="entry name" value="GNAT_dom"/>
</dbReference>
<dbReference type="AlphaFoldDB" id="A0A1G8IB05"/>
<dbReference type="InterPro" id="IPR052729">
    <property type="entry name" value="Acyl/Acetyltrans_Enzymes"/>
</dbReference>
<dbReference type="GO" id="GO:0016747">
    <property type="term" value="F:acyltransferase activity, transferring groups other than amino-acyl groups"/>
    <property type="evidence" value="ECO:0007669"/>
    <property type="project" value="InterPro"/>
</dbReference>
<dbReference type="EMBL" id="FNEJ01000001">
    <property type="protein sequence ID" value="SDI16115.1"/>
    <property type="molecule type" value="Genomic_DNA"/>
</dbReference>
<dbReference type="SUPFAM" id="SSF55729">
    <property type="entry name" value="Acyl-CoA N-acyltransferases (Nat)"/>
    <property type="match status" value="1"/>
</dbReference>
<dbReference type="InterPro" id="IPR041496">
    <property type="entry name" value="YitH/HolE_GNAT"/>
</dbReference>
<reference evidence="2 3" key="1">
    <citation type="submission" date="2016-10" db="EMBL/GenBank/DDBJ databases">
        <authorList>
            <person name="de Groot N.N."/>
        </authorList>
    </citation>
    <scope>NUCLEOTIDE SEQUENCE [LARGE SCALE GENOMIC DNA]</scope>
    <source>
        <strain evidence="2 3">DSM 26424</strain>
    </source>
</reference>
<accession>A0A1G8IB05</accession>
<feature type="domain" description="N-acetyltransferase" evidence="1">
    <location>
        <begin position="1"/>
        <end position="142"/>
    </location>
</feature>
<name>A0A1G8IB05_9RHOB</name>
<evidence type="ECO:0000313" key="3">
    <source>
        <dbReference type="Proteomes" id="UP000199093"/>
    </source>
</evidence>
<dbReference type="Gene3D" id="3.40.630.90">
    <property type="match status" value="1"/>
</dbReference>
<dbReference type="PANTHER" id="PTHR47237">
    <property type="entry name" value="SLL0310 PROTEIN"/>
    <property type="match status" value="1"/>
</dbReference>
<dbReference type="PROSITE" id="PS51186">
    <property type="entry name" value="GNAT"/>
    <property type="match status" value="1"/>
</dbReference>
<dbReference type="Proteomes" id="UP000199093">
    <property type="component" value="Unassembled WGS sequence"/>
</dbReference>
<dbReference type="CDD" id="cd04301">
    <property type="entry name" value="NAT_SF"/>
    <property type="match status" value="1"/>
</dbReference>
<organism evidence="2 3">
    <name type="scientific">Salipiger marinus</name>
    <dbReference type="NCBI Taxonomy" id="555512"/>
    <lineage>
        <taxon>Bacteria</taxon>
        <taxon>Pseudomonadati</taxon>
        <taxon>Pseudomonadota</taxon>
        <taxon>Alphaproteobacteria</taxon>
        <taxon>Rhodobacterales</taxon>
        <taxon>Roseobacteraceae</taxon>
        <taxon>Salipiger</taxon>
    </lineage>
</organism>
<dbReference type="STRING" id="555512.SAMN04487993_1001341"/>
<keyword evidence="2" id="KW-0808">Transferase</keyword>
<sequence>MIPRQMTRTELDTALDWAAAEGWNPGLDDAEAFWQADPQGFFAMEDQGQMVAAICVVNHDQAMAFLGLYICERSYRGRGFGHALWQHALGHAGSRSVALDGVPAQQQNYARSGFAPAGRTVRLAGPLPAGEATGISPARLEDRATLSALEAKACGYFKTAFDQQWFSDTHSRHTLVHHDGGVIDGLVTLRACRDGFKVGPLVAPSTEVARALLAACAEQSGGAQVMIDVPDDARDLAALCADLGLRQVFSTTRMYRGAAPLTGSGLHAVATLELG</sequence>
<gene>
    <name evidence="2" type="ORF">SAMN04487993_1001341</name>
</gene>
<dbReference type="InterPro" id="IPR016181">
    <property type="entry name" value="Acyl_CoA_acyltransferase"/>
</dbReference>
<evidence type="ECO:0000259" key="1">
    <source>
        <dbReference type="PROSITE" id="PS51186"/>
    </source>
</evidence>
<dbReference type="Gene3D" id="3.40.630.30">
    <property type="match status" value="1"/>
</dbReference>
<dbReference type="OrthoDB" id="20916at2"/>
<evidence type="ECO:0000313" key="2">
    <source>
        <dbReference type="EMBL" id="SDI16115.1"/>
    </source>
</evidence>
<dbReference type="Pfam" id="PF00583">
    <property type="entry name" value="Acetyltransf_1"/>
    <property type="match status" value="1"/>
</dbReference>
<protein>
    <submittedName>
        <fullName evidence="2">Acetyltransferase (GNAT) domain-containing protein</fullName>
    </submittedName>
</protein>
<dbReference type="PANTHER" id="PTHR47237:SF1">
    <property type="entry name" value="SLL0310 PROTEIN"/>
    <property type="match status" value="1"/>
</dbReference>
<proteinExistence type="predicted"/>